<evidence type="ECO:0000313" key="1">
    <source>
        <dbReference type="EMBL" id="NHZ88895.1"/>
    </source>
</evidence>
<organism evidence="1 2">
    <name type="scientific">Massilia mucilaginosa</name>
    <dbReference type="NCBI Taxonomy" id="2609282"/>
    <lineage>
        <taxon>Bacteria</taxon>
        <taxon>Pseudomonadati</taxon>
        <taxon>Pseudomonadota</taxon>
        <taxon>Betaproteobacteria</taxon>
        <taxon>Burkholderiales</taxon>
        <taxon>Oxalobacteraceae</taxon>
        <taxon>Telluria group</taxon>
        <taxon>Massilia</taxon>
    </lineage>
</organism>
<dbReference type="Proteomes" id="UP000609726">
    <property type="component" value="Unassembled WGS sequence"/>
</dbReference>
<comment type="caution">
    <text evidence="1">The sequence shown here is derived from an EMBL/GenBank/DDBJ whole genome shotgun (WGS) entry which is preliminary data.</text>
</comment>
<name>A0ABX0NQ75_9BURK</name>
<sequence>MTNGMHAQKALAYDVAIGCCHLKKEDLYKLRMAADWRHLDGLEENDSHCTFLDYFRYGKFIEQSVEQWVKSSANGRMPSKIVDQREIFGSKKGKIS</sequence>
<protein>
    <submittedName>
        <fullName evidence="1">Uncharacterized protein</fullName>
    </submittedName>
</protein>
<dbReference type="RefSeq" id="WP_166872318.1">
    <property type="nucleotide sequence ID" value="NZ_WHJH01000005.1"/>
</dbReference>
<evidence type="ECO:0000313" key="2">
    <source>
        <dbReference type="Proteomes" id="UP000609726"/>
    </source>
</evidence>
<accession>A0ABX0NQ75</accession>
<reference evidence="1 2" key="1">
    <citation type="submission" date="2019-10" db="EMBL/GenBank/DDBJ databases">
        <title>Taxonomy of Antarctic Massilia spp.: description of Massilia rubra sp. nov., Massilia aquatica sp. nov., Massilia mucilaginosa sp. nov., Massilia frigida sp. nov. isolated from streams, lakes and regoliths.</title>
        <authorList>
            <person name="Holochova P."/>
            <person name="Sedlacek I."/>
            <person name="Kralova S."/>
            <person name="Maslanova I."/>
            <person name="Busse H.-J."/>
            <person name="Stankova E."/>
            <person name="Vrbovska V."/>
            <person name="Kovarovic V."/>
            <person name="Bartak M."/>
            <person name="Svec P."/>
            <person name="Pantucek R."/>
        </authorList>
    </citation>
    <scope>NUCLEOTIDE SEQUENCE [LARGE SCALE GENOMIC DNA]</scope>
    <source>
        <strain evidence="1 2">CCM 8733</strain>
    </source>
</reference>
<proteinExistence type="predicted"/>
<gene>
    <name evidence="1" type="ORF">F2P45_07635</name>
</gene>
<dbReference type="EMBL" id="WHJH01000005">
    <property type="protein sequence ID" value="NHZ88895.1"/>
    <property type="molecule type" value="Genomic_DNA"/>
</dbReference>
<keyword evidence="2" id="KW-1185">Reference proteome</keyword>